<evidence type="ECO:0000256" key="2">
    <source>
        <dbReference type="ARBA" id="ARBA00022803"/>
    </source>
</evidence>
<evidence type="ECO:0000259" key="4">
    <source>
        <dbReference type="Pfam" id="PF01965"/>
    </source>
</evidence>
<evidence type="ECO:0000313" key="5">
    <source>
        <dbReference type="EMBL" id="TPN81226.1"/>
    </source>
</evidence>
<name>A0A504ISA4_9FLAO</name>
<dbReference type="EMBL" id="VFWZ01000011">
    <property type="protein sequence ID" value="TPN81226.1"/>
    <property type="molecule type" value="Genomic_DNA"/>
</dbReference>
<reference evidence="5 6" key="1">
    <citation type="submission" date="2019-06" db="EMBL/GenBank/DDBJ databases">
        <authorList>
            <person name="Meng X."/>
        </authorList>
    </citation>
    <scope>NUCLEOTIDE SEQUENCE [LARGE SCALE GENOMIC DNA]</scope>
    <source>
        <strain evidence="5 6">M625</strain>
    </source>
</reference>
<dbReference type="SUPFAM" id="SSF52317">
    <property type="entry name" value="Class I glutamine amidotransferase-like"/>
    <property type="match status" value="1"/>
</dbReference>
<dbReference type="OrthoDB" id="6382410at2"/>
<dbReference type="SMART" id="SM00028">
    <property type="entry name" value="TPR"/>
    <property type="match status" value="2"/>
</dbReference>
<dbReference type="PANTHER" id="PTHR43130">
    <property type="entry name" value="ARAC-FAMILY TRANSCRIPTIONAL REGULATOR"/>
    <property type="match status" value="1"/>
</dbReference>
<keyword evidence="1" id="KW-0677">Repeat</keyword>
<dbReference type="RefSeq" id="WP_140597600.1">
    <property type="nucleotide sequence ID" value="NZ_VFWZ01000011.1"/>
</dbReference>
<keyword evidence="2 3" id="KW-0802">TPR repeat</keyword>
<proteinExistence type="predicted"/>
<dbReference type="AlphaFoldDB" id="A0A504ISA4"/>
<dbReference type="InterPro" id="IPR013105">
    <property type="entry name" value="TPR_2"/>
</dbReference>
<dbReference type="Proteomes" id="UP000315540">
    <property type="component" value="Unassembled WGS sequence"/>
</dbReference>
<dbReference type="Gene3D" id="1.25.40.10">
    <property type="entry name" value="Tetratricopeptide repeat domain"/>
    <property type="match status" value="1"/>
</dbReference>
<evidence type="ECO:0000256" key="1">
    <source>
        <dbReference type="ARBA" id="ARBA00022737"/>
    </source>
</evidence>
<evidence type="ECO:0000313" key="6">
    <source>
        <dbReference type="Proteomes" id="UP000315540"/>
    </source>
</evidence>
<dbReference type="InterPro" id="IPR011990">
    <property type="entry name" value="TPR-like_helical_dom_sf"/>
</dbReference>
<feature type="repeat" description="TPR" evidence="3">
    <location>
        <begin position="370"/>
        <end position="403"/>
    </location>
</feature>
<dbReference type="CDD" id="cd03139">
    <property type="entry name" value="GATase1_PfpI_2"/>
    <property type="match status" value="1"/>
</dbReference>
<dbReference type="PANTHER" id="PTHR43130:SF14">
    <property type="entry name" value="DJ-1_PFPI DOMAIN-CONTAINING PROTEIN"/>
    <property type="match status" value="1"/>
</dbReference>
<gene>
    <name evidence="5" type="ORF">FHK87_24900</name>
</gene>
<dbReference type="InterPro" id="IPR019734">
    <property type="entry name" value="TPR_rpt"/>
</dbReference>
<dbReference type="Pfam" id="PF07719">
    <property type="entry name" value="TPR_2"/>
    <property type="match status" value="1"/>
</dbReference>
<dbReference type="PROSITE" id="PS50005">
    <property type="entry name" value="TPR"/>
    <property type="match status" value="1"/>
</dbReference>
<dbReference type="PROSITE" id="PS50293">
    <property type="entry name" value="TPR_REGION"/>
    <property type="match status" value="1"/>
</dbReference>
<dbReference type="Gene3D" id="3.40.50.880">
    <property type="match status" value="1"/>
</dbReference>
<dbReference type="Pfam" id="PF01965">
    <property type="entry name" value="DJ-1_PfpI"/>
    <property type="match status" value="1"/>
</dbReference>
<keyword evidence="6" id="KW-1185">Reference proteome</keyword>
<sequence>MKKLLLILCILSQPIVTAQKISKKNNINNIAIFLQDNVEILDFAGPLEVFLVAGFNVYTVAETSDPLLAMHSLKVIPDYAIENAPIPDIVVFVGGGDIGLSKKKSIKDWVETVVQKTELQLTVCTGAFFLAEIGALDHKVATTYHQSISHLKNTFPKIDVRDNIRFVDNGKVITTAGISAGIDGALHLVSKLKGEKYATKVASLMEYDKWIPEEGLIIKNDFISKIEKYGFEHILTEKNNDILYPGEILNLAEQFNKTGNYKEAERGIKIVINQSKNPGIELYEYLRENYKLQQKSVPITSTDFIDSIKKNGIQKAKKMYNEVKKEFIDWVFVDAEDMISLAYTDYYLKGKLSEAKEIQTFTKEIFPDDAYVTYVLGVYHEKDNDITKAIDLYKKALQIDPNFVMAKDKLKSLEKTSKI</sequence>
<dbReference type="GO" id="GO:0006355">
    <property type="term" value="P:regulation of DNA-templated transcription"/>
    <property type="evidence" value="ECO:0007669"/>
    <property type="project" value="TreeGrafter"/>
</dbReference>
<dbReference type="SUPFAM" id="SSF48452">
    <property type="entry name" value="TPR-like"/>
    <property type="match status" value="1"/>
</dbReference>
<dbReference type="InterPro" id="IPR002818">
    <property type="entry name" value="DJ-1/PfpI"/>
</dbReference>
<feature type="domain" description="DJ-1/PfpI" evidence="4">
    <location>
        <begin position="29"/>
        <end position="189"/>
    </location>
</feature>
<organism evidence="5 6">
    <name type="scientific">Aquimarina algicola</name>
    <dbReference type="NCBI Taxonomy" id="2589995"/>
    <lineage>
        <taxon>Bacteria</taxon>
        <taxon>Pseudomonadati</taxon>
        <taxon>Bacteroidota</taxon>
        <taxon>Flavobacteriia</taxon>
        <taxon>Flavobacteriales</taxon>
        <taxon>Flavobacteriaceae</taxon>
        <taxon>Aquimarina</taxon>
    </lineage>
</organism>
<comment type="caution">
    <text evidence="5">The sequence shown here is derived from an EMBL/GenBank/DDBJ whole genome shotgun (WGS) entry which is preliminary data.</text>
</comment>
<dbReference type="InterPro" id="IPR052158">
    <property type="entry name" value="INH-QAR"/>
</dbReference>
<accession>A0A504ISA4</accession>
<protein>
    <recommendedName>
        <fullName evidence="4">DJ-1/PfpI domain-containing protein</fullName>
    </recommendedName>
</protein>
<evidence type="ECO:0000256" key="3">
    <source>
        <dbReference type="PROSITE-ProRule" id="PRU00339"/>
    </source>
</evidence>
<dbReference type="InterPro" id="IPR029062">
    <property type="entry name" value="Class_I_gatase-like"/>
</dbReference>